<keyword evidence="2 5" id="KW-0456">Lyase</keyword>
<dbReference type="GO" id="GO:0016829">
    <property type="term" value="F:lyase activity"/>
    <property type="evidence" value="ECO:0007669"/>
    <property type="project" value="UniProtKB-KW"/>
</dbReference>
<name>A0A9P6EM40_9AGAR</name>
<protein>
    <submittedName>
        <fullName evidence="5">Chondroitin AC/alginate lyase</fullName>
    </submittedName>
</protein>
<sequence length="423" mass="47150">MGFTLLSVLMFLSTWFVCVSGTAPFTAYTNDFIDPDYILVGNFGDQTQAAQASIMAWANELSLTGPWSVIQKPVTPPSGDKHDYMSWAPYWWPDCSSVGNTTVLPDEESIWTTCPYVQHDGVFNPDRLLVNDIGRFSNMSEAVLYNTIAWTFRTSDRETYEANAVKYLRTWFIDTETRMNTNLAYGQMHRGPTGQKGTATGVLDLHSMTKVASSVLILRQGQSTAWTAELDDALKSWCREYAQWLQTAAIAVSEGNAENNHGTFYAAQLAAVKIILGDLNGAKNATDNYFKKQFLEQIDGKGEQPLEASRTHPYHYRSYNLAAVITTARIASYLDRSSHPFNLTTNGGATIKTAVDYSMTISPATSSEEEYTSEIYPNVAAVAAIYGDSDGSYLNFVKDGYPDFIEEPFILWDQPWAQDEKSM</sequence>
<feature type="domain" description="Alginate lyase" evidence="4">
    <location>
        <begin position="70"/>
        <end position="360"/>
    </location>
</feature>
<evidence type="ECO:0000313" key="5">
    <source>
        <dbReference type="EMBL" id="KAF9531114.1"/>
    </source>
</evidence>
<proteinExistence type="predicted"/>
<evidence type="ECO:0000313" key="6">
    <source>
        <dbReference type="Proteomes" id="UP000807306"/>
    </source>
</evidence>
<evidence type="ECO:0000256" key="2">
    <source>
        <dbReference type="ARBA" id="ARBA00023239"/>
    </source>
</evidence>
<dbReference type="SUPFAM" id="SSF48230">
    <property type="entry name" value="Chondroitin AC/alginate lyase"/>
    <property type="match status" value="1"/>
</dbReference>
<dbReference type="EMBL" id="MU157836">
    <property type="protein sequence ID" value="KAF9531114.1"/>
    <property type="molecule type" value="Genomic_DNA"/>
</dbReference>
<organism evidence="5 6">
    <name type="scientific">Crepidotus variabilis</name>
    <dbReference type="NCBI Taxonomy" id="179855"/>
    <lineage>
        <taxon>Eukaryota</taxon>
        <taxon>Fungi</taxon>
        <taxon>Dikarya</taxon>
        <taxon>Basidiomycota</taxon>
        <taxon>Agaricomycotina</taxon>
        <taxon>Agaricomycetes</taxon>
        <taxon>Agaricomycetidae</taxon>
        <taxon>Agaricales</taxon>
        <taxon>Agaricineae</taxon>
        <taxon>Crepidotaceae</taxon>
        <taxon>Crepidotus</taxon>
    </lineage>
</organism>
<dbReference type="Gene3D" id="1.50.10.100">
    <property type="entry name" value="Chondroitin AC/alginate lyase"/>
    <property type="match status" value="1"/>
</dbReference>
<reference evidence="5" key="1">
    <citation type="submission" date="2020-11" db="EMBL/GenBank/DDBJ databases">
        <authorList>
            <consortium name="DOE Joint Genome Institute"/>
            <person name="Ahrendt S."/>
            <person name="Riley R."/>
            <person name="Andreopoulos W."/>
            <person name="Labutti K."/>
            <person name="Pangilinan J."/>
            <person name="Ruiz-Duenas F.J."/>
            <person name="Barrasa J.M."/>
            <person name="Sanchez-Garcia M."/>
            <person name="Camarero S."/>
            <person name="Miyauchi S."/>
            <person name="Serrano A."/>
            <person name="Linde D."/>
            <person name="Babiker R."/>
            <person name="Drula E."/>
            <person name="Ayuso-Fernandez I."/>
            <person name="Pacheco R."/>
            <person name="Padilla G."/>
            <person name="Ferreira P."/>
            <person name="Barriuso J."/>
            <person name="Kellner H."/>
            <person name="Castanera R."/>
            <person name="Alfaro M."/>
            <person name="Ramirez L."/>
            <person name="Pisabarro A.G."/>
            <person name="Kuo A."/>
            <person name="Tritt A."/>
            <person name="Lipzen A."/>
            <person name="He G."/>
            <person name="Yan M."/>
            <person name="Ng V."/>
            <person name="Cullen D."/>
            <person name="Martin F."/>
            <person name="Rosso M.-N."/>
            <person name="Henrissat B."/>
            <person name="Hibbett D."/>
            <person name="Martinez A.T."/>
            <person name="Grigoriev I.V."/>
        </authorList>
    </citation>
    <scope>NUCLEOTIDE SEQUENCE</scope>
    <source>
        <strain evidence="5">CBS 506.95</strain>
    </source>
</reference>
<dbReference type="InterPro" id="IPR008929">
    <property type="entry name" value="Chondroitin_lyas"/>
</dbReference>
<dbReference type="Proteomes" id="UP000807306">
    <property type="component" value="Unassembled WGS sequence"/>
</dbReference>
<accession>A0A9P6EM40</accession>
<comment type="caution">
    <text evidence="5">The sequence shown here is derived from an EMBL/GenBank/DDBJ whole genome shotgun (WGS) entry which is preliminary data.</text>
</comment>
<keyword evidence="1 3" id="KW-0732">Signal</keyword>
<dbReference type="AlphaFoldDB" id="A0A9P6EM40"/>
<gene>
    <name evidence="5" type="ORF">CPB83DRAFT_904700</name>
</gene>
<evidence type="ECO:0000256" key="3">
    <source>
        <dbReference type="SAM" id="SignalP"/>
    </source>
</evidence>
<dbReference type="InterPro" id="IPR008397">
    <property type="entry name" value="Alginate_lyase_dom"/>
</dbReference>
<dbReference type="Pfam" id="PF05426">
    <property type="entry name" value="Alginate_lyase"/>
    <property type="match status" value="1"/>
</dbReference>
<feature type="chain" id="PRO_5040315686" evidence="3">
    <location>
        <begin position="22"/>
        <end position="423"/>
    </location>
</feature>
<feature type="signal peptide" evidence="3">
    <location>
        <begin position="1"/>
        <end position="21"/>
    </location>
</feature>
<dbReference type="GO" id="GO:0042597">
    <property type="term" value="C:periplasmic space"/>
    <property type="evidence" value="ECO:0007669"/>
    <property type="project" value="InterPro"/>
</dbReference>
<dbReference type="OrthoDB" id="63533at2759"/>
<evidence type="ECO:0000256" key="1">
    <source>
        <dbReference type="ARBA" id="ARBA00022729"/>
    </source>
</evidence>
<keyword evidence="6" id="KW-1185">Reference proteome</keyword>
<evidence type="ECO:0000259" key="4">
    <source>
        <dbReference type="Pfam" id="PF05426"/>
    </source>
</evidence>